<evidence type="ECO:0000313" key="3">
    <source>
        <dbReference type="Proteomes" id="UP001472866"/>
    </source>
</evidence>
<proteinExistence type="predicted"/>
<evidence type="ECO:0000313" key="2">
    <source>
        <dbReference type="EMBL" id="WZN59744.1"/>
    </source>
</evidence>
<sequence>MSSRSGARGGRSILDAKAKMRSLPLQYEARYSELLTRTGGESELTVKRIAVSVAVLRELLSAKVLGPFQGFLQRLMGHILDAVYSDEVCTSPIASMANVECLEKVPYFDVAARRSREVERLNGENAALRSKVSDLEDEVSRLKALGQQKYQPNELESRVLELEYKLKMTTDDLNACKLDHSNLVVEKSRDLSRLEHEVESWKRNSTQVSNKLQDLEGKRRYLRHLHQKFTGLRTAQDTEGARGGEGGNAEAFDDFTKLTKQLCMLQNAVMDEYESLLEGTSTEKMRNLRQGFVGDISIVQKELHALMAKLKTFPDRDEDIKRLGLLQEEEFIEKEVKEGAGREDKVFNSERIWARYRKYAEDVDTIPRYRRTFDLAKLSRLVRNILQAKYKAKESAAPDDETQNEFLEDFFYTYLEDIYGLKTTVVHVAFDILSSLKLNFDKEEATVRLFVGLMSGTIDDTLWMYVMQFRSITSIVPLANQIHFEKLLSSLYPGATVTSIDGIIQQYQSKYVQYTKKSVNEFLLRYILSGQELRIQKWQRVLTMKDPEQNGFLEQDAFEDVALSISPKIQRREAAKLFVSAAEHFQSTVLEIDRLAQMAAVLEVSLVVKSIKAEYELISS</sequence>
<reference evidence="2 3" key="1">
    <citation type="submission" date="2024-03" db="EMBL/GenBank/DDBJ databases">
        <title>Complete genome sequence of the green alga Chloropicon roscoffensis RCC1871.</title>
        <authorList>
            <person name="Lemieux C."/>
            <person name="Pombert J.-F."/>
            <person name="Otis C."/>
            <person name="Turmel M."/>
        </authorList>
    </citation>
    <scope>NUCLEOTIDE SEQUENCE [LARGE SCALE GENOMIC DNA]</scope>
    <source>
        <strain evidence="2 3">RCC1871</strain>
    </source>
</reference>
<name>A0AAX4P0P0_9CHLO</name>
<evidence type="ECO:0008006" key="4">
    <source>
        <dbReference type="Google" id="ProtNLM"/>
    </source>
</evidence>
<dbReference type="EMBL" id="CP151502">
    <property type="protein sequence ID" value="WZN59744.1"/>
    <property type="molecule type" value="Genomic_DNA"/>
</dbReference>
<evidence type="ECO:0000256" key="1">
    <source>
        <dbReference type="SAM" id="Coils"/>
    </source>
</evidence>
<accession>A0AAX4P0P0</accession>
<feature type="coiled-coil region" evidence="1">
    <location>
        <begin position="111"/>
        <end position="145"/>
    </location>
</feature>
<feature type="coiled-coil region" evidence="1">
    <location>
        <begin position="184"/>
        <end position="218"/>
    </location>
</feature>
<keyword evidence="1" id="KW-0175">Coiled coil</keyword>
<organism evidence="2 3">
    <name type="scientific">Chloropicon roscoffensis</name>
    <dbReference type="NCBI Taxonomy" id="1461544"/>
    <lineage>
        <taxon>Eukaryota</taxon>
        <taxon>Viridiplantae</taxon>
        <taxon>Chlorophyta</taxon>
        <taxon>Chloropicophyceae</taxon>
        <taxon>Chloropicales</taxon>
        <taxon>Chloropicaceae</taxon>
        <taxon>Chloropicon</taxon>
    </lineage>
</organism>
<dbReference type="AlphaFoldDB" id="A0AAX4P0P0"/>
<protein>
    <recommendedName>
        <fullName evidence="4">Translin-associated factor X-interacting protein 1 N-terminal domain-containing protein</fullName>
    </recommendedName>
</protein>
<keyword evidence="3" id="KW-1185">Reference proteome</keyword>
<dbReference type="Proteomes" id="UP001472866">
    <property type="component" value="Chromosome 02"/>
</dbReference>
<gene>
    <name evidence="2" type="ORF">HKI87_02g12700</name>
</gene>